<dbReference type="OrthoDB" id="560556at2"/>
<sequence length="105" mass="12107">MRHYCDQWVQEWCDNNGWTELFIERRNHYWAFPPNAVMPEPIPPKVLRVIKNERGLSSDEKTWIGLAMALTVIGLVVGCLMMCPMPLVLAFAFDAITAAHLEVEY</sequence>
<keyword evidence="1" id="KW-0812">Transmembrane</keyword>
<dbReference type="AlphaFoldDB" id="A0A2T1LTX1"/>
<evidence type="ECO:0000256" key="1">
    <source>
        <dbReference type="SAM" id="Phobius"/>
    </source>
</evidence>
<dbReference type="Proteomes" id="UP000239001">
    <property type="component" value="Unassembled WGS sequence"/>
</dbReference>
<dbReference type="EMBL" id="PXOH01000025">
    <property type="protein sequence ID" value="PSF34575.1"/>
    <property type="molecule type" value="Genomic_DNA"/>
</dbReference>
<feature type="transmembrane region" description="Helical" evidence="1">
    <location>
        <begin position="63"/>
        <end position="83"/>
    </location>
</feature>
<proteinExistence type="predicted"/>
<keyword evidence="1" id="KW-1133">Transmembrane helix</keyword>
<keyword evidence="1" id="KW-0472">Membrane</keyword>
<accession>A0A2T1LTX1</accession>
<protein>
    <submittedName>
        <fullName evidence="2">Uncharacterized protein</fullName>
    </submittedName>
</protein>
<evidence type="ECO:0000313" key="3">
    <source>
        <dbReference type="Proteomes" id="UP000239001"/>
    </source>
</evidence>
<keyword evidence="3" id="KW-1185">Reference proteome</keyword>
<name>A0A2T1LTX1_9CHRO</name>
<organism evidence="2 3">
    <name type="scientific">Aphanothece hegewaldii CCALA 016</name>
    <dbReference type="NCBI Taxonomy" id="2107694"/>
    <lineage>
        <taxon>Bacteria</taxon>
        <taxon>Bacillati</taxon>
        <taxon>Cyanobacteriota</taxon>
        <taxon>Cyanophyceae</taxon>
        <taxon>Oscillatoriophycideae</taxon>
        <taxon>Chroococcales</taxon>
        <taxon>Aphanothecaceae</taxon>
        <taxon>Aphanothece</taxon>
    </lineage>
</organism>
<reference evidence="2 3" key="2">
    <citation type="submission" date="2018-03" db="EMBL/GenBank/DDBJ databases">
        <authorList>
            <person name="Keele B.F."/>
        </authorList>
    </citation>
    <scope>NUCLEOTIDE SEQUENCE [LARGE SCALE GENOMIC DNA]</scope>
    <source>
        <strain evidence="2 3">CCALA 016</strain>
    </source>
</reference>
<reference evidence="2 3" key="1">
    <citation type="submission" date="2018-03" db="EMBL/GenBank/DDBJ databases">
        <title>The ancient ancestry and fast evolution of plastids.</title>
        <authorList>
            <person name="Moore K.R."/>
            <person name="Magnabosco C."/>
            <person name="Momper L."/>
            <person name="Gold D.A."/>
            <person name="Bosak T."/>
            <person name="Fournier G.P."/>
        </authorList>
    </citation>
    <scope>NUCLEOTIDE SEQUENCE [LARGE SCALE GENOMIC DNA]</scope>
    <source>
        <strain evidence="2 3">CCALA 016</strain>
    </source>
</reference>
<evidence type="ECO:0000313" key="2">
    <source>
        <dbReference type="EMBL" id="PSF34575.1"/>
    </source>
</evidence>
<comment type="caution">
    <text evidence="2">The sequence shown here is derived from an EMBL/GenBank/DDBJ whole genome shotgun (WGS) entry which is preliminary data.</text>
</comment>
<dbReference type="RefSeq" id="WP_106458420.1">
    <property type="nucleotide sequence ID" value="NZ_PXOH01000025.1"/>
</dbReference>
<gene>
    <name evidence="2" type="ORF">C7H19_18595</name>
</gene>